<dbReference type="Proteomes" id="UP000218288">
    <property type="component" value="Chromosome"/>
</dbReference>
<dbReference type="OrthoDB" id="7933575at2"/>
<gene>
    <name evidence="1" type="ORF">MPPM_4893</name>
</gene>
<dbReference type="RefSeq" id="WP_096487217.1">
    <property type="nucleotide sequence ID" value="NZ_AP014809.1"/>
</dbReference>
<organism evidence="1 2">
    <name type="scientific">Methylorubrum populi</name>
    <dbReference type="NCBI Taxonomy" id="223967"/>
    <lineage>
        <taxon>Bacteria</taxon>
        <taxon>Pseudomonadati</taxon>
        <taxon>Pseudomonadota</taxon>
        <taxon>Alphaproteobacteria</taxon>
        <taxon>Hyphomicrobiales</taxon>
        <taxon>Methylobacteriaceae</taxon>
        <taxon>Methylorubrum</taxon>
    </lineage>
</organism>
<evidence type="ECO:0000313" key="1">
    <source>
        <dbReference type="EMBL" id="BAU93498.1"/>
    </source>
</evidence>
<dbReference type="AlphaFoldDB" id="A0A169RGU4"/>
<reference evidence="1 2" key="1">
    <citation type="journal article" date="2016" name="Genome Announc.">
        <title>Complete Genome Sequence of Methylobacterium populi P-1M, Isolated from Pink-Pigmented Household Biofilm.</title>
        <authorList>
            <person name="Morohoshi T."/>
            <person name="Ikeda T."/>
        </authorList>
    </citation>
    <scope>NUCLEOTIDE SEQUENCE [LARGE SCALE GENOMIC DNA]</scope>
    <source>
        <strain evidence="1 2">P-1M</strain>
    </source>
</reference>
<proteinExistence type="predicted"/>
<dbReference type="EMBL" id="AP014809">
    <property type="protein sequence ID" value="BAU93498.1"/>
    <property type="molecule type" value="Genomic_DNA"/>
</dbReference>
<sequence length="159" mass="16891">MRTRTVAGLGAGLTAIALGSLIFAITRDVPPPPIEAAAAPAPQPQGETRLYCEFYNFAGRTPKVGFYFAAPAGGGTAYGQLFQREADGSQTLFDERPTWTYDRSGEAPTLRSPDGAIQINLYGDGGANGRQPDAGGWFEAGLRSIQYLNLDGQCRRTGS</sequence>
<name>A0A169RGU4_9HYPH</name>
<protein>
    <submittedName>
        <fullName evidence="1">Uncharacterized protein</fullName>
    </submittedName>
</protein>
<accession>A0A169RGU4</accession>
<evidence type="ECO:0000313" key="2">
    <source>
        <dbReference type="Proteomes" id="UP000218288"/>
    </source>
</evidence>